<accession>A0A8X7BMV7</accession>
<name>A0A8X7BMV7_TRICX</name>
<organism evidence="1 2">
    <name type="scientific">Trichonephila clavipes</name>
    <name type="common">Golden silk orbweaver</name>
    <name type="synonym">Nephila clavipes</name>
    <dbReference type="NCBI Taxonomy" id="2585209"/>
    <lineage>
        <taxon>Eukaryota</taxon>
        <taxon>Metazoa</taxon>
        <taxon>Ecdysozoa</taxon>
        <taxon>Arthropoda</taxon>
        <taxon>Chelicerata</taxon>
        <taxon>Arachnida</taxon>
        <taxon>Araneae</taxon>
        <taxon>Araneomorphae</taxon>
        <taxon>Entelegynae</taxon>
        <taxon>Araneoidea</taxon>
        <taxon>Nephilidae</taxon>
        <taxon>Trichonephila</taxon>
    </lineage>
</organism>
<proteinExistence type="predicted"/>
<dbReference type="Proteomes" id="UP000887159">
    <property type="component" value="Unassembled WGS sequence"/>
</dbReference>
<protein>
    <submittedName>
        <fullName evidence="1">Uncharacterized protein</fullName>
    </submittedName>
</protein>
<sequence length="92" mass="9992">MLTNLYQELITYGTFADTGLHRQSSGASLKGRNWVSKLPEVIGICLYGAAPKRDPQIPGNVLGLQRCLHIIATVLATLYETKRMVANSACAT</sequence>
<comment type="caution">
    <text evidence="1">The sequence shown here is derived from an EMBL/GenBank/DDBJ whole genome shotgun (WGS) entry which is preliminary data.</text>
</comment>
<gene>
    <name evidence="1" type="ORF">TNCV_4845391</name>
</gene>
<reference evidence="1" key="1">
    <citation type="submission" date="2020-08" db="EMBL/GenBank/DDBJ databases">
        <title>Multicomponent nature underlies the extraordinary mechanical properties of spider dragline silk.</title>
        <authorList>
            <person name="Kono N."/>
            <person name="Nakamura H."/>
            <person name="Mori M."/>
            <person name="Yoshida Y."/>
            <person name="Ohtoshi R."/>
            <person name="Malay A.D."/>
            <person name="Moran D.A.P."/>
            <person name="Tomita M."/>
            <person name="Numata K."/>
            <person name="Arakawa K."/>
        </authorList>
    </citation>
    <scope>NUCLEOTIDE SEQUENCE</scope>
</reference>
<evidence type="ECO:0000313" key="2">
    <source>
        <dbReference type="Proteomes" id="UP000887159"/>
    </source>
</evidence>
<evidence type="ECO:0000313" key="1">
    <source>
        <dbReference type="EMBL" id="GFY36167.1"/>
    </source>
</evidence>
<dbReference type="AlphaFoldDB" id="A0A8X7BMV7"/>
<keyword evidence="2" id="KW-1185">Reference proteome</keyword>
<dbReference type="EMBL" id="BMAU01021435">
    <property type="protein sequence ID" value="GFY36167.1"/>
    <property type="molecule type" value="Genomic_DNA"/>
</dbReference>